<name>A0A8T0DTQ9_9TREM</name>
<evidence type="ECO:0000313" key="3">
    <source>
        <dbReference type="EMBL" id="KAF8570117.1"/>
    </source>
</evidence>
<keyword evidence="2" id="KW-0472">Membrane</keyword>
<reference evidence="3 4" key="1">
    <citation type="submission" date="2019-07" db="EMBL/GenBank/DDBJ databases">
        <title>Annotation for the trematode Paragonimus westermani.</title>
        <authorList>
            <person name="Choi Y.-J."/>
        </authorList>
    </citation>
    <scope>NUCLEOTIDE SEQUENCE [LARGE SCALE GENOMIC DNA]</scope>
    <source>
        <strain evidence="3">180907_Pwestermani</strain>
    </source>
</reference>
<feature type="region of interest" description="Disordered" evidence="1">
    <location>
        <begin position="530"/>
        <end position="553"/>
    </location>
</feature>
<dbReference type="OrthoDB" id="6286864at2759"/>
<proteinExistence type="predicted"/>
<feature type="transmembrane region" description="Helical" evidence="2">
    <location>
        <begin position="138"/>
        <end position="161"/>
    </location>
</feature>
<dbReference type="EMBL" id="JTDF01001373">
    <property type="protein sequence ID" value="KAF8570117.1"/>
    <property type="molecule type" value="Genomic_DNA"/>
</dbReference>
<protein>
    <recommendedName>
        <fullName evidence="5">Vezatin</fullName>
    </recommendedName>
</protein>
<evidence type="ECO:0000256" key="2">
    <source>
        <dbReference type="SAM" id="Phobius"/>
    </source>
</evidence>
<organism evidence="3 4">
    <name type="scientific">Paragonimus westermani</name>
    <dbReference type="NCBI Taxonomy" id="34504"/>
    <lineage>
        <taxon>Eukaryota</taxon>
        <taxon>Metazoa</taxon>
        <taxon>Spiralia</taxon>
        <taxon>Lophotrochozoa</taxon>
        <taxon>Platyhelminthes</taxon>
        <taxon>Trematoda</taxon>
        <taxon>Digenea</taxon>
        <taxon>Plagiorchiida</taxon>
        <taxon>Troglotremata</taxon>
        <taxon>Troglotrematidae</taxon>
        <taxon>Paragonimus</taxon>
    </lineage>
</organism>
<gene>
    <name evidence="3" type="ORF">P879_01563</name>
</gene>
<feature type="region of interest" description="Disordered" evidence="1">
    <location>
        <begin position="341"/>
        <end position="360"/>
    </location>
</feature>
<feature type="region of interest" description="Disordered" evidence="1">
    <location>
        <begin position="482"/>
        <end position="501"/>
    </location>
</feature>
<evidence type="ECO:0000313" key="4">
    <source>
        <dbReference type="Proteomes" id="UP000699462"/>
    </source>
</evidence>
<feature type="transmembrane region" description="Helical" evidence="2">
    <location>
        <begin position="116"/>
        <end position="132"/>
    </location>
</feature>
<keyword evidence="2" id="KW-0812">Transmembrane</keyword>
<dbReference type="Proteomes" id="UP000699462">
    <property type="component" value="Unassembled WGS sequence"/>
</dbReference>
<evidence type="ECO:0008006" key="5">
    <source>
        <dbReference type="Google" id="ProtNLM"/>
    </source>
</evidence>
<evidence type="ECO:0000256" key="1">
    <source>
        <dbReference type="SAM" id="MobiDB-lite"/>
    </source>
</evidence>
<accession>A0A8T0DTQ9</accession>
<keyword evidence="2" id="KW-1133">Transmembrane helix</keyword>
<sequence length="719" mass="81161">MSDDDFLPEKHPLNQYLKGLEFTEVRFPSSSSEGTPPNCPEQWTIFNTLKKELKTSLPACFSGLILPSVVYPAEYLRCKILRTTSSSGLHLSDDETLITSFKIFHQNRLESSRGQFLLFLAFYLLVPLGLIQSYSVTFWIVSCIVLAIFLISISFAVWMLLVNWNLCYVTQQLSLAQGSIRLSMGFLQDFEVHCKFSAAGKASTQYNVCLIKRVISCLRPYVSKIIDISTAFHGLPVFEEFPASISMNQLHELRHSLPLESDDVPSLSDCKMFREICTLLESELLNRVTGLVCCLPVQPFICWFQLWLLLRKWAYSLHSLRGHLLDLDQLRVAIEQGLASGDTRTDSRSESNQSPMKYPGEFGGARKVTHSLHMHLLVAISITKELTDLLEQSVGAPPGDDVSNVLSRLRLHLDACGNYNDELDRLFPSQSTEDHVCKMVDANGDMDVVTFDRSRKNTNYIPLEARDIDPEDDVLEDIALGDGADEKQENEVNGPELETGLNTATPLHASVMKELRVAIASRRFAMQEREQRALEKRLRSNPSSSTQKVGPPPVVCERIYDRTRISTDFLNEGDQLVSSSNANMDMDVNLIEFFPTVDQERFQMNLSQRHLKHRGSWQIQSAVKKRLRHFRQMSAIVSQTDAFYQNGSVYHPEPVSIKTPVHQNPTKQFLADPSFAAALLAQRRKVGYTEEESFCEIGTGPEVLDCVPANVSPKEHTVQ</sequence>
<keyword evidence="4" id="KW-1185">Reference proteome</keyword>
<dbReference type="AlphaFoldDB" id="A0A8T0DTQ9"/>
<comment type="caution">
    <text evidence="3">The sequence shown here is derived from an EMBL/GenBank/DDBJ whole genome shotgun (WGS) entry which is preliminary data.</text>
</comment>